<dbReference type="InterPro" id="IPR034750">
    <property type="entry name" value="CULT"/>
</dbReference>
<organism evidence="2 3">
    <name type="scientific">Oleiphilus messinensis</name>
    <dbReference type="NCBI Taxonomy" id="141451"/>
    <lineage>
        <taxon>Bacteria</taxon>
        <taxon>Pseudomonadati</taxon>
        <taxon>Pseudomonadota</taxon>
        <taxon>Gammaproteobacteria</taxon>
        <taxon>Oceanospirillales</taxon>
        <taxon>Oleiphilaceae</taxon>
        <taxon>Oleiphilus</taxon>
    </lineage>
</organism>
<dbReference type="KEGG" id="ome:OLMES_3883"/>
<protein>
    <recommendedName>
        <fullName evidence="1">CULT domain-containing protein</fullName>
    </recommendedName>
</protein>
<dbReference type="Gene3D" id="2.170.150.20">
    <property type="entry name" value="Peptide methionine sulfoxide reductase"/>
    <property type="match status" value="1"/>
</dbReference>
<dbReference type="OrthoDB" id="6197001at2"/>
<dbReference type="AlphaFoldDB" id="A0A1Y0IEV2"/>
<dbReference type="Proteomes" id="UP000196027">
    <property type="component" value="Chromosome"/>
</dbReference>
<dbReference type="FunFam" id="2.170.150.20:FF:000007">
    <property type="entry name" value="Protein cereblon"/>
    <property type="match status" value="1"/>
</dbReference>
<name>A0A1Y0IEV2_9GAMM</name>
<evidence type="ECO:0000313" key="3">
    <source>
        <dbReference type="Proteomes" id="UP000196027"/>
    </source>
</evidence>
<proteinExistence type="predicted"/>
<evidence type="ECO:0000259" key="1">
    <source>
        <dbReference type="PROSITE" id="PS51788"/>
    </source>
</evidence>
<reference evidence="2 3" key="1">
    <citation type="submission" date="2017-05" db="EMBL/GenBank/DDBJ databases">
        <title>Genomic insights into alkan degradation activity of Oleiphilus messinensis.</title>
        <authorList>
            <person name="Kozyavkin S.A."/>
            <person name="Slesarev A.I."/>
            <person name="Golyshin P.N."/>
            <person name="Korzhenkov A."/>
            <person name="Golyshina O.N."/>
            <person name="Toshchakov S.V."/>
        </authorList>
    </citation>
    <scope>NUCLEOTIDE SEQUENCE [LARGE SCALE GENOMIC DNA]</scope>
    <source>
        <strain evidence="2 3">ME102</strain>
    </source>
</reference>
<dbReference type="CDD" id="cd15777">
    <property type="entry name" value="CRBN_C_like"/>
    <property type="match status" value="1"/>
</dbReference>
<evidence type="ECO:0000313" key="2">
    <source>
        <dbReference type="EMBL" id="ARU57903.1"/>
    </source>
</evidence>
<dbReference type="EMBL" id="CP021425">
    <property type="protein sequence ID" value="ARU57903.1"/>
    <property type="molecule type" value="Genomic_DNA"/>
</dbReference>
<feature type="domain" description="CULT" evidence="1">
    <location>
        <begin position="52"/>
        <end position="154"/>
    </location>
</feature>
<gene>
    <name evidence="2" type="ORF">OLMES_3883</name>
</gene>
<dbReference type="PROSITE" id="PS51788">
    <property type="entry name" value="CULT"/>
    <property type="match status" value="1"/>
</dbReference>
<sequence>MQDSSMQDIQYQPNLWYAPAPPTQQWLDRLVTPGSIEISAPETNAAESEKREPAVRCAHCNATITSEKYKTLIDGEFAHFQCNPTGNSFYFGCYSKAEGCQIIGQPSTEFSWFTGFAWRIALCNQCKSHLGWYFQQTATESFYGLILSQIIRGR</sequence>
<accession>A0A1Y0IEV2</accession>
<dbReference type="RefSeq" id="WP_087462748.1">
    <property type="nucleotide sequence ID" value="NZ_CP021425.1"/>
</dbReference>
<keyword evidence="3" id="KW-1185">Reference proteome</keyword>